<proteinExistence type="predicted"/>
<sequence length="66" mass="7144">MTVIPQPNSIEERSEEGADNIDNIAVDSEAVAAQRSSLNVIVDTISDDDDVVEKLIDEAAELESEQ</sequence>
<name>A0AAD9GE09_9STRA</name>
<dbReference type="AlphaFoldDB" id="A0AAD9GE09"/>
<organism evidence="1 2">
    <name type="scientific">Phytophthora citrophthora</name>
    <dbReference type="NCBI Taxonomy" id="4793"/>
    <lineage>
        <taxon>Eukaryota</taxon>
        <taxon>Sar</taxon>
        <taxon>Stramenopiles</taxon>
        <taxon>Oomycota</taxon>
        <taxon>Peronosporomycetes</taxon>
        <taxon>Peronosporales</taxon>
        <taxon>Peronosporaceae</taxon>
        <taxon>Phytophthora</taxon>
    </lineage>
</organism>
<dbReference type="EMBL" id="JASMQC010000021">
    <property type="protein sequence ID" value="KAK1936704.1"/>
    <property type="molecule type" value="Genomic_DNA"/>
</dbReference>
<accession>A0AAD9GE09</accession>
<evidence type="ECO:0000313" key="1">
    <source>
        <dbReference type="EMBL" id="KAK1936704.1"/>
    </source>
</evidence>
<protein>
    <submittedName>
        <fullName evidence="1">Uncharacterized protein</fullName>
    </submittedName>
</protein>
<comment type="caution">
    <text evidence="1">The sequence shown here is derived from an EMBL/GenBank/DDBJ whole genome shotgun (WGS) entry which is preliminary data.</text>
</comment>
<dbReference type="Proteomes" id="UP001259832">
    <property type="component" value="Unassembled WGS sequence"/>
</dbReference>
<gene>
    <name evidence="1" type="ORF">P3T76_010139</name>
</gene>
<reference evidence="1" key="1">
    <citation type="submission" date="2023-08" db="EMBL/GenBank/DDBJ databases">
        <title>Reference Genome Resource for the Citrus Pathogen Phytophthora citrophthora.</title>
        <authorList>
            <person name="Moller H."/>
            <person name="Coetzee B."/>
            <person name="Rose L.J."/>
            <person name="Van Niekerk J.M."/>
        </authorList>
    </citation>
    <scope>NUCLEOTIDE SEQUENCE</scope>
    <source>
        <strain evidence="1">STE-U-9442</strain>
    </source>
</reference>
<evidence type="ECO:0000313" key="2">
    <source>
        <dbReference type="Proteomes" id="UP001259832"/>
    </source>
</evidence>
<keyword evidence="2" id="KW-1185">Reference proteome</keyword>